<evidence type="ECO:0000313" key="3">
    <source>
        <dbReference type="Proteomes" id="UP001432322"/>
    </source>
</evidence>
<keyword evidence="3" id="KW-1185">Reference proteome</keyword>
<evidence type="ECO:0000313" key="2">
    <source>
        <dbReference type="EMBL" id="GMT36318.1"/>
    </source>
</evidence>
<dbReference type="AlphaFoldDB" id="A0AAV5WYA8"/>
<keyword evidence="1" id="KW-1133">Transmembrane helix</keyword>
<proteinExistence type="predicted"/>
<keyword evidence="1" id="KW-0472">Membrane</keyword>
<name>A0AAV5WYA8_9BILA</name>
<feature type="non-terminal residue" evidence="2">
    <location>
        <position position="1"/>
    </location>
</feature>
<organism evidence="2 3">
    <name type="scientific">Pristionchus fissidentatus</name>
    <dbReference type="NCBI Taxonomy" id="1538716"/>
    <lineage>
        <taxon>Eukaryota</taxon>
        <taxon>Metazoa</taxon>
        <taxon>Ecdysozoa</taxon>
        <taxon>Nematoda</taxon>
        <taxon>Chromadorea</taxon>
        <taxon>Rhabditida</taxon>
        <taxon>Rhabditina</taxon>
        <taxon>Diplogasteromorpha</taxon>
        <taxon>Diplogasteroidea</taxon>
        <taxon>Neodiplogasteridae</taxon>
        <taxon>Pristionchus</taxon>
    </lineage>
</organism>
<sequence>EPCIIPESYSYMIFPCVLILAFSFFLAHFVSFPWYWKWFKELIIGAPKVNAGVQIVRAPVEEDEGIEADAGDAPIIHQLAPNDLDVMWRHIRRLEENERVERNANVERDNR</sequence>
<keyword evidence="1" id="KW-0812">Transmembrane</keyword>
<dbReference type="EMBL" id="BTSY01000007">
    <property type="protein sequence ID" value="GMT36318.1"/>
    <property type="molecule type" value="Genomic_DNA"/>
</dbReference>
<protein>
    <submittedName>
        <fullName evidence="2">Uncharacterized protein</fullName>
    </submittedName>
</protein>
<gene>
    <name evidence="2" type="ORF">PFISCL1PPCAC_27615</name>
</gene>
<evidence type="ECO:0000256" key="1">
    <source>
        <dbReference type="SAM" id="Phobius"/>
    </source>
</evidence>
<feature type="transmembrane region" description="Helical" evidence="1">
    <location>
        <begin position="12"/>
        <end position="36"/>
    </location>
</feature>
<reference evidence="2" key="1">
    <citation type="submission" date="2023-10" db="EMBL/GenBank/DDBJ databases">
        <title>Genome assembly of Pristionchus species.</title>
        <authorList>
            <person name="Yoshida K."/>
            <person name="Sommer R.J."/>
        </authorList>
    </citation>
    <scope>NUCLEOTIDE SEQUENCE</scope>
    <source>
        <strain evidence="2">RS5133</strain>
    </source>
</reference>
<dbReference type="Proteomes" id="UP001432322">
    <property type="component" value="Unassembled WGS sequence"/>
</dbReference>
<feature type="non-terminal residue" evidence="2">
    <location>
        <position position="111"/>
    </location>
</feature>
<comment type="caution">
    <text evidence="2">The sequence shown here is derived from an EMBL/GenBank/DDBJ whole genome shotgun (WGS) entry which is preliminary data.</text>
</comment>
<accession>A0AAV5WYA8</accession>